<comment type="caution">
    <text evidence="5">The sequence shown here is derived from an EMBL/GenBank/DDBJ whole genome shotgun (WGS) entry which is preliminary data.</text>
</comment>
<dbReference type="CDD" id="cd00392">
    <property type="entry name" value="Ribosomal_L13"/>
    <property type="match status" value="1"/>
</dbReference>
<dbReference type="InterPro" id="IPR005822">
    <property type="entry name" value="Ribosomal_uL13"/>
</dbReference>
<keyword evidence="3 4" id="KW-0687">Ribonucleoprotein</keyword>
<keyword evidence="2 4" id="KW-0689">Ribosomal protein</keyword>
<accession>A0A2C6K110</accession>
<dbReference type="EMBL" id="MIGC01003198">
    <property type="protein sequence ID" value="PHJ19811.1"/>
    <property type="molecule type" value="Genomic_DNA"/>
</dbReference>
<dbReference type="GO" id="GO:0003729">
    <property type="term" value="F:mRNA binding"/>
    <property type="evidence" value="ECO:0007669"/>
    <property type="project" value="TreeGrafter"/>
</dbReference>
<sequence>MWRSFPRLSLSYPKGSFHEGNINPFADVQWISRPFMKRNMPRDHHPLAKDYTSLKALTMLDEESGNHWHVLDAKGRSVGGLAAQIVRLLQGKHRVDFTPRTAAGDSVIIVNAIHVKMAGHSWDTKVYKFDRKTHPAGPKIITAKTIMARNPAMILNLAVKRMLPPNRLRQVMYRKLFVYAGALHPHWQIPQVIVRSTPPAEVPFSPFSIDSADPAAAIARISALEAASKENRV</sequence>
<dbReference type="PANTHER" id="PTHR11545">
    <property type="entry name" value="RIBOSOMAL PROTEIN L13"/>
    <property type="match status" value="1"/>
</dbReference>
<evidence type="ECO:0000256" key="4">
    <source>
        <dbReference type="RuleBase" id="RU003877"/>
    </source>
</evidence>
<evidence type="ECO:0000256" key="1">
    <source>
        <dbReference type="ARBA" id="ARBA00006227"/>
    </source>
</evidence>
<dbReference type="GeneID" id="94429726"/>
<evidence type="ECO:0000313" key="5">
    <source>
        <dbReference type="EMBL" id="PHJ19811.1"/>
    </source>
</evidence>
<dbReference type="InterPro" id="IPR023563">
    <property type="entry name" value="Ribosomal_uL13_CS"/>
</dbReference>
<dbReference type="GO" id="GO:0006412">
    <property type="term" value="P:translation"/>
    <property type="evidence" value="ECO:0007669"/>
    <property type="project" value="InterPro"/>
</dbReference>
<protein>
    <submittedName>
        <fullName evidence="5">50s ribosomal protein l13</fullName>
    </submittedName>
</protein>
<dbReference type="GO" id="GO:0017148">
    <property type="term" value="P:negative regulation of translation"/>
    <property type="evidence" value="ECO:0007669"/>
    <property type="project" value="TreeGrafter"/>
</dbReference>
<dbReference type="InterPro" id="IPR005823">
    <property type="entry name" value="Ribosomal_uL13_bac-type"/>
</dbReference>
<dbReference type="InterPro" id="IPR036899">
    <property type="entry name" value="Ribosomal_uL13_sf"/>
</dbReference>
<dbReference type="PANTHER" id="PTHR11545:SF41">
    <property type="entry name" value="50S RIBOSOMAL PROTEIN L13, CHLOROPLASTIC"/>
    <property type="match status" value="1"/>
</dbReference>
<gene>
    <name evidence="5" type="ORF">CSUI_006352</name>
</gene>
<dbReference type="AlphaFoldDB" id="A0A2C6K110"/>
<keyword evidence="6" id="KW-1185">Reference proteome</keyword>
<name>A0A2C6K110_9APIC</name>
<organism evidence="5 6">
    <name type="scientific">Cystoisospora suis</name>
    <dbReference type="NCBI Taxonomy" id="483139"/>
    <lineage>
        <taxon>Eukaryota</taxon>
        <taxon>Sar</taxon>
        <taxon>Alveolata</taxon>
        <taxon>Apicomplexa</taxon>
        <taxon>Conoidasida</taxon>
        <taxon>Coccidia</taxon>
        <taxon>Eucoccidiorida</taxon>
        <taxon>Eimeriorina</taxon>
        <taxon>Sarcocystidae</taxon>
        <taxon>Cystoisospora</taxon>
    </lineage>
</organism>
<proteinExistence type="inferred from homology"/>
<dbReference type="GO" id="GO:0005762">
    <property type="term" value="C:mitochondrial large ribosomal subunit"/>
    <property type="evidence" value="ECO:0007669"/>
    <property type="project" value="TreeGrafter"/>
</dbReference>
<dbReference type="GO" id="GO:0003735">
    <property type="term" value="F:structural constituent of ribosome"/>
    <property type="evidence" value="ECO:0007669"/>
    <property type="project" value="InterPro"/>
</dbReference>
<dbReference type="Pfam" id="PF00572">
    <property type="entry name" value="Ribosomal_L13"/>
    <property type="match status" value="1"/>
</dbReference>
<dbReference type="PROSITE" id="PS00783">
    <property type="entry name" value="RIBOSOMAL_L13"/>
    <property type="match status" value="1"/>
</dbReference>
<dbReference type="RefSeq" id="XP_067921504.1">
    <property type="nucleotide sequence ID" value="XM_068066515.1"/>
</dbReference>
<evidence type="ECO:0000256" key="2">
    <source>
        <dbReference type="ARBA" id="ARBA00022980"/>
    </source>
</evidence>
<comment type="similarity">
    <text evidence="1 4">Belongs to the universal ribosomal protein uL13 family.</text>
</comment>
<dbReference type="OrthoDB" id="274622at2759"/>
<dbReference type="Proteomes" id="UP000221165">
    <property type="component" value="Unassembled WGS sequence"/>
</dbReference>
<dbReference type="HAMAP" id="MF_01366">
    <property type="entry name" value="Ribosomal_uL13"/>
    <property type="match status" value="1"/>
</dbReference>
<dbReference type="NCBIfam" id="TIGR01066">
    <property type="entry name" value="rplM_bact"/>
    <property type="match status" value="1"/>
</dbReference>
<dbReference type="Gene3D" id="3.90.1180.10">
    <property type="entry name" value="Ribosomal protein L13"/>
    <property type="match status" value="1"/>
</dbReference>
<evidence type="ECO:0000256" key="3">
    <source>
        <dbReference type="ARBA" id="ARBA00023274"/>
    </source>
</evidence>
<reference evidence="5 6" key="1">
    <citation type="journal article" date="2017" name="Int. J. Parasitol.">
        <title>The genome of the protozoan parasite Cystoisospora suis and a reverse vaccinology approach to identify vaccine candidates.</title>
        <authorList>
            <person name="Palmieri N."/>
            <person name="Shrestha A."/>
            <person name="Ruttkowski B."/>
            <person name="Beck T."/>
            <person name="Vogl C."/>
            <person name="Tomley F."/>
            <person name="Blake D.P."/>
            <person name="Joachim A."/>
        </authorList>
    </citation>
    <scope>NUCLEOTIDE SEQUENCE [LARGE SCALE GENOMIC DNA]</scope>
    <source>
        <strain evidence="5 6">Wien I</strain>
    </source>
</reference>
<dbReference type="VEuPathDB" id="ToxoDB:CSUI_006352"/>
<evidence type="ECO:0000313" key="6">
    <source>
        <dbReference type="Proteomes" id="UP000221165"/>
    </source>
</evidence>
<dbReference type="SUPFAM" id="SSF52161">
    <property type="entry name" value="Ribosomal protein L13"/>
    <property type="match status" value="1"/>
</dbReference>